<dbReference type="AlphaFoldDB" id="A0AAD7J7H0"/>
<feature type="transmembrane region" description="Helical" evidence="1">
    <location>
        <begin position="94"/>
        <end position="112"/>
    </location>
</feature>
<dbReference type="Proteomes" id="UP001215280">
    <property type="component" value="Unassembled WGS sequence"/>
</dbReference>
<reference evidence="2" key="1">
    <citation type="submission" date="2023-03" db="EMBL/GenBank/DDBJ databases">
        <title>Massive genome expansion in bonnet fungi (Mycena s.s.) driven by repeated elements and novel gene families across ecological guilds.</title>
        <authorList>
            <consortium name="Lawrence Berkeley National Laboratory"/>
            <person name="Harder C.B."/>
            <person name="Miyauchi S."/>
            <person name="Viragh M."/>
            <person name="Kuo A."/>
            <person name="Thoen E."/>
            <person name="Andreopoulos B."/>
            <person name="Lu D."/>
            <person name="Skrede I."/>
            <person name="Drula E."/>
            <person name="Henrissat B."/>
            <person name="Morin E."/>
            <person name="Kohler A."/>
            <person name="Barry K."/>
            <person name="LaButti K."/>
            <person name="Morin E."/>
            <person name="Salamov A."/>
            <person name="Lipzen A."/>
            <person name="Mereny Z."/>
            <person name="Hegedus B."/>
            <person name="Baldrian P."/>
            <person name="Stursova M."/>
            <person name="Weitz H."/>
            <person name="Taylor A."/>
            <person name="Grigoriev I.V."/>
            <person name="Nagy L.G."/>
            <person name="Martin F."/>
            <person name="Kauserud H."/>
        </authorList>
    </citation>
    <scope>NUCLEOTIDE SEQUENCE</scope>
    <source>
        <strain evidence="2">CBHHK188m</strain>
    </source>
</reference>
<feature type="transmembrane region" description="Helical" evidence="1">
    <location>
        <begin position="119"/>
        <end position="143"/>
    </location>
</feature>
<feature type="transmembrane region" description="Helical" evidence="1">
    <location>
        <begin position="43"/>
        <end position="61"/>
    </location>
</feature>
<evidence type="ECO:0000313" key="3">
    <source>
        <dbReference type="Proteomes" id="UP001215280"/>
    </source>
</evidence>
<feature type="transmembrane region" description="Helical" evidence="1">
    <location>
        <begin position="205"/>
        <end position="233"/>
    </location>
</feature>
<name>A0AAD7J7H0_9AGAR</name>
<gene>
    <name evidence="2" type="ORF">DFH07DRAFT_470522</name>
</gene>
<keyword evidence="1" id="KW-0812">Transmembrane</keyword>
<proteinExistence type="predicted"/>
<evidence type="ECO:0000313" key="2">
    <source>
        <dbReference type="EMBL" id="KAJ7756754.1"/>
    </source>
</evidence>
<feature type="transmembrane region" description="Helical" evidence="1">
    <location>
        <begin position="239"/>
        <end position="262"/>
    </location>
</feature>
<feature type="transmembrane region" description="Helical" evidence="1">
    <location>
        <begin position="19"/>
        <end position="36"/>
    </location>
</feature>
<accession>A0AAD7J7H0</accession>
<dbReference type="EMBL" id="JARJLG010000060">
    <property type="protein sequence ID" value="KAJ7756754.1"/>
    <property type="molecule type" value="Genomic_DNA"/>
</dbReference>
<protein>
    <submittedName>
        <fullName evidence="2">Uncharacterized protein</fullName>
    </submittedName>
</protein>
<sequence length="311" mass="34126">MVPISIDGASFVGCVLESLLYGAFTIMAGFTMKALLAHNRSRLLVVVLSLIWIFSTAHWITNVYRAYDAFMRFPEGPVAFYNSLALPSYAVRNTSYYFLTLVADGFAVYRCFVVWNRKWWVVVFPTLLLLGTAVAGGGVIYIFTKVPPGNVVFIAKVVPWITSWISMTLATNIVCTTSIAFGILKSHMSVRRVKLTSGSGSRSDPVWTSVIILVESAGIYSSTLIALITCYLLKSNSQYILLDLTVSSIGISFTMIILRVALRLSSEANSQSTAPSGIRMPVRSGGEVSVNVSKLVHVDRDEYSGSKRVEI</sequence>
<keyword evidence="1" id="KW-0472">Membrane</keyword>
<keyword evidence="3" id="KW-1185">Reference proteome</keyword>
<evidence type="ECO:0000256" key="1">
    <source>
        <dbReference type="SAM" id="Phobius"/>
    </source>
</evidence>
<organism evidence="2 3">
    <name type="scientific">Mycena maculata</name>
    <dbReference type="NCBI Taxonomy" id="230809"/>
    <lineage>
        <taxon>Eukaryota</taxon>
        <taxon>Fungi</taxon>
        <taxon>Dikarya</taxon>
        <taxon>Basidiomycota</taxon>
        <taxon>Agaricomycotina</taxon>
        <taxon>Agaricomycetes</taxon>
        <taxon>Agaricomycetidae</taxon>
        <taxon>Agaricales</taxon>
        <taxon>Marasmiineae</taxon>
        <taxon>Mycenaceae</taxon>
        <taxon>Mycena</taxon>
    </lineage>
</organism>
<feature type="transmembrane region" description="Helical" evidence="1">
    <location>
        <begin position="163"/>
        <end position="184"/>
    </location>
</feature>
<comment type="caution">
    <text evidence="2">The sequence shown here is derived from an EMBL/GenBank/DDBJ whole genome shotgun (WGS) entry which is preliminary data.</text>
</comment>
<keyword evidence="1" id="KW-1133">Transmembrane helix</keyword>